<feature type="compositionally biased region" description="Polar residues" evidence="9">
    <location>
        <begin position="863"/>
        <end position="877"/>
    </location>
</feature>
<dbReference type="Proteomes" id="UP001165740">
    <property type="component" value="Chromosome 4"/>
</dbReference>
<evidence type="ECO:0000256" key="9">
    <source>
        <dbReference type="SAM" id="MobiDB-lite"/>
    </source>
</evidence>
<keyword evidence="6 8" id="KW-0456">Lyase</keyword>
<keyword evidence="3" id="KW-0963">Cytoplasm</keyword>
<dbReference type="PROSITE" id="PS50125">
    <property type="entry name" value="GUANYLATE_CYCLASE_2"/>
    <property type="match status" value="1"/>
</dbReference>
<comment type="subcellular location">
    <subcellularLocation>
        <location evidence="1">Cytoplasm</location>
    </subcellularLocation>
</comment>
<evidence type="ECO:0000256" key="8">
    <source>
        <dbReference type="RuleBase" id="RU000405"/>
    </source>
</evidence>
<gene>
    <name evidence="12" type="primary">LOC106058340</name>
</gene>
<dbReference type="PROSITE" id="PS00452">
    <property type="entry name" value="GUANYLATE_CYCLASE_1"/>
    <property type="match status" value="1"/>
</dbReference>
<dbReference type="GeneID" id="106058340"/>
<comment type="similarity">
    <text evidence="8">Belongs to the adenylyl cyclase class-4/guanylyl cyclase family.</text>
</comment>
<dbReference type="Gene3D" id="3.30.70.1230">
    <property type="entry name" value="Nucleotide cyclase"/>
    <property type="match status" value="1"/>
</dbReference>
<evidence type="ECO:0000256" key="5">
    <source>
        <dbReference type="ARBA" id="ARBA00023134"/>
    </source>
</evidence>
<evidence type="ECO:0000259" key="10">
    <source>
        <dbReference type="PROSITE" id="PS50125"/>
    </source>
</evidence>
<dbReference type="SUPFAM" id="SSF55073">
    <property type="entry name" value="Nucleotide cyclase"/>
    <property type="match status" value="1"/>
</dbReference>
<dbReference type="FunFam" id="3.30.70.1230:FF:000007">
    <property type="entry name" value="Guanylate cyclase soluble subunit alpha-3"/>
    <property type="match status" value="1"/>
</dbReference>
<feature type="compositionally biased region" description="Polar residues" evidence="9">
    <location>
        <begin position="639"/>
        <end position="649"/>
    </location>
</feature>
<dbReference type="Pfam" id="PF07701">
    <property type="entry name" value="HNOBA"/>
    <property type="match status" value="2"/>
</dbReference>
<feature type="domain" description="Guanylate cyclase" evidence="10">
    <location>
        <begin position="423"/>
        <end position="551"/>
    </location>
</feature>
<dbReference type="OMA" id="RDEITMQ"/>
<dbReference type="CDD" id="cd07302">
    <property type="entry name" value="CHD"/>
    <property type="match status" value="1"/>
</dbReference>
<proteinExistence type="inferred from homology"/>
<sequence>MYGQIHCVIRELVVLKFGEEAWKTILQKSQLDEHNSFLMFNRYDDACTIGLVGAVSDTLGVPVETVLEIFGEFFFDYCLRHGYDKMLRTLGSDIKSFIQNLDSLHSLLALSYKGIAAPSFRCEDGEDGELILHYYSGRPGLYPIVKGVLKAVARDLFHQSVEMSIIEQNREDIGCNQSQEHTAFRVQLRLGDGSSSTCSERLSPDGSSCDGRELVEFNPDTVLLRASNFCSAFPYHIIFDRDLRIRQCGDLIQKHSSVKLLEGTPLTQAFSIVHPKMVLSIDNIRKFINAVFLLAIVPGDNGRRTLLLKGQMIWISDTQNMIFIGSPRLTSLNELMEMNVYLADIPLYDVTRELVLLNQQRIAEIDIAKRLDETTAELKKTSQALEVEKCKTETLLHQMLPRKVANALTHGQKVEAEKFDQVTILFSDIVTFTNIAAACSPMDIVNMLNDMYQRFDQRTSQHNVYKVETIGDAYMIVSGVPEQTTIHAQPVANFALDMVEDAGLVKSPATGLPLQIRVGVHTGPVVAGVVGVKMPRYCLFGDTVNTASRMESHGVPGRIHLSPSAYEALKGWGYAFKQRGEMEVKGKGKMSTYFLCGHLQRRLKELEDEYSHLEIHQDNNEQGILEGWPESNPEGKASSPCNSSLNLSDECNGDEDQRPTFYASSDSVDSLGGRAGEDTVPEASFSNETDVCAPVKRVGRKCYERSNSSPSTRFMRKKKISRTSLDGEVFSGADSKDVDVKTKIVVVPSSTKTSLEETTSSNDCIYVSGSFKNTYGPKQSTSVCSNSPDILATKVDADDTTESVPDSNGAPSIGKENLNHESSFQSRLTQIEEAHSVLLVSSGKSAYNCRPIIAKSETFPISSANDVKSNYSSSTSHQDLKKSSTGGRGRKKKKDSSKLCQIA</sequence>
<dbReference type="PANTHER" id="PTHR45655:SF13">
    <property type="entry name" value="SOLUBLE GUANYLATE CYCLASE GCY-32-RELATED"/>
    <property type="match status" value="1"/>
</dbReference>
<keyword evidence="4" id="KW-0547">Nucleotide-binding</keyword>
<keyword evidence="11" id="KW-1185">Reference proteome</keyword>
<dbReference type="RefSeq" id="XP_055883186.1">
    <property type="nucleotide sequence ID" value="XM_056027211.1"/>
</dbReference>
<dbReference type="GO" id="GO:0070482">
    <property type="term" value="P:response to oxygen levels"/>
    <property type="evidence" value="ECO:0007669"/>
    <property type="project" value="TreeGrafter"/>
</dbReference>
<evidence type="ECO:0000313" key="12">
    <source>
        <dbReference type="RefSeq" id="XP_055883186.1"/>
    </source>
</evidence>
<feature type="region of interest" description="Disordered" evidence="9">
    <location>
        <begin position="863"/>
        <end position="903"/>
    </location>
</feature>
<feature type="region of interest" description="Disordered" evidence="9">
    <location>
        <begin position="794"/>
        <end position="817"/>
    </location>
</feature>
<dbReference type="EC" id="4.6.1.2" evidence="2"/>
<organism evidence="11 12">
    <name type="scientific">Biomphalaria glabrata</name>
    <name type="common">Bloodfluke planorb</name>
    <name type="synonym">Freshwater snail</name>
    <dbReference type="NCBI Taxonomy" id="6526"/>
    <lineage>
        <taxon>Eukaryota</taxon>
        <taxon>Metazoa</taxon>
        <taxon>Spiralia</taxon>
        <taxon>Lophotrochozoa</taxon>
        <taxon>Mollusca</taxon>
        <taxon>Gastropoda</taxon>
        <taxon>Heterobranchia</taxon>
        <taxon>Euthyneura</taxon>
        <taxon>Panpulmonata</taxon>
        <taxon>Hygrophila</taxon>
        <taxon>Lymnaeoidea</taxon>
        <taxon>Planorbidae</taxon>
        <taxon>Biomphalaria</taxon>
    </lineage>
</organism>
<evidence type="ECO:0000256" key="2">
    <source>
        <dbReference type="ARBA" id="ARBA00012202"/>
    </source>
</evidence>
<dbReference type="InterPro" id="IPR001054">
    <property type="entry name" value="A/G_cyclase"/>
</dbReference>
<name>A0A9W3A7E7_BIOGL</name>
<dbReference type="Gene3D" id="3.30.450.260">
    <property type="entry name" value="Haem NO binding associated domain"/>
    <property type="match status" value="1"/>
</dbReference>
<dbReference type="InterPro" id="IPR011645">
    <property type="entry name" value="HNOB_dom_associated"/>
</dbReference>
<dbReference type="GO" id="GO:0020037">
    <property type="term" value="F:heme binding"/>
    <property type="evidence" value="ECO:0007669"/>
    <property type="project" value="InterPro"/>
</dbReference>
<evidence type="ECO:0000256" key="4">
    <source>
        <dbReference type="ARBA" id="ARBA00022741"/>
    </source>
</evidence>
<dbReference type="InterPro" id="IPR029787">
    <property type="entry name" value="Nucleotide_cyclase"/>
</dbReference>
<dbReference type="PANTHER" id="PTHR45655">
    <property type="entry name" value="GUANYLATE CYCLASE SOLUBLE SUBUNIT BETA-2"/>
    <property type="match status" value="1"/>
</dbReference>
<dbReference type="InterPro" id="IPR042463">
    <property type="entry name" value="HNOB_dom_associated_sf"/>
</dbReference>
<evidence type="ECO:0000256" key="1">
    <source>
        <dbReference type="ARBA" id="ARBA00004496"/>
    </source>
</evidence>
<dbReference type="AlphaFoldDB" id="A0A9W3A7E7"/>
<dbReference type="GO" id="GO:0005525">
    <property type="term" value="F:GTP binding"/>
    <property type="evidence" value="ECO:0007669"/>
    <property type="project" value="UniProtKB-KW"/>
</dbReference>
<dbReference type="InterPro" id="IPR024096">
    <property type="entry name" value="NO_sig/Golgi_transp_ligand-bd"/>
</dbReference>
<evidence type="ECO:0000256" key="7">
    <source>
        <dbReference type="ARBA" id="ARBA00023293"/>
    </source>
</evidence>
<dbReference type="GO" id="GO:0004383">
    <property type="term" value="F:guanylate cyclase activity"/>
    <property type="evidence" value="ECO:0007669"/>
    <property type="project" value="UniProtKB-EC"/>
</dbReference>
<reference evidence="12" key="1">
    <citation type="submission" date="2025-08" db="UniProtKB">
        <authorList>
            <consortium name="RefSeq"/>
        </authorList>
    </citation>
    <scope>IDENTIFICATION</scope>
</reference>
<dbReference type="Pfam" id="PF07700">
    <property type="entry name" value="HNOB"/>
    <property type="match status" value="1"/>
</dbReference>
<dbReference type="Gene3D" id="6.10.250.780">
    <property type="match status" value="1"/>
</dbReference>
<dbReference type="InterPro" id="IPR011644">
    <property type="entry name" value="Heme_NO-bd"/>
</dbReference>
<dbReference type="SMART" id="SM00044">
    <property type="entry name" value="CYCc"/>
    <property type="match status" value="1"/>
</dbReference>
<evidence type="ECO:0000256" key="6">
    <source>
        <dbReference type="ARBA" id="ARBA00023239"/>
    </source>
</evidence>
<dbReference type="Pfam" id="PF00211">
    <property type="entry name" value="Guanylate_cyc"/>
    <property type="match status" value="1"/>
</dbReference>
<dbReference type="SUPFAM" id="SSF111126">
    <property type="entry name" value="Ligand-binding domain in the NO signalling and Golgi transport"/>
    <property type="match status" value="1"/>
</dbReference>
<dbReference type="GO" id="GO:0008074">
    <property type="term" value="C:guanylate cyclase complex, soluble"/>
    <property type="evidence" value="ECO:0007669"/>
    <property type="project" value="TreeGrafter"/>
</dbReference>
<dbReference type="GO" id="GO:0019934">
    <property type="term" value="P:cGMP-mediated signaling"/>
    <property type="evidence" value="ECO:0007669"/>
    <property type="project" value="TreeGrafter"/>
</dbReference>
<dbReference type="FunFam" id="3.30.450.260:FF:000002">
    <property type="entry name" value="guanylate cyclase soluble subunit alpha-2"/>
    <property type="match status" value="1"/>
</dbReference>
<feature type="region of interest" description="Disordered" evidence="9">
    <location>
        <begin position="617"/>
        <end position="682"/>
    </location>
</feature>
<keyword evidence="5" id="KW-0342">GTP-binding</keyword>
<accession>A0A9W3A7E7</accession>
<dbReference type="OrthoDB" id="6127067at2759"/>
<keyword evidence="7" id="KW-0141">cGMP biosynthesis</keyword>
<evidence type="ECO:0000313" key="11">
    <source>
        <dbReference type="Proteomes" id="UP001165740"/>
    </source>
</evidence>
<dbReference type="InterPro" id="IPR038158">
    <property type="entry name" value="H-NOX_domain_sf"/>
</dbReference>
<dbReference type="InterPro" id="IPR018297">
    <property type="entry name" value="A/G_cyclase_CS"/>
</dbReference>
<evidence type="ECO:0000256" key="3">
    <source>
        <dbReference type="ARBA" id="ARBA00022490"/>
    </source>
</evidence>
<dbReference type="Gene3D" id="3.90.1520.10">
    <property type="entry name" value="H-NOX domain"/>
    <property type="match status" value="1"/>
</dbReference>
<protein>
    <recommendedName>
        <fullName evidence="2">guanylate cyclase</fullName>
        <ecNumber evidence="2">4.6.1.2</ecNumber>
    </recommendedName>
</protein>